<dbReference type="EMBL" id="JAHQIW010007157">
    <property type="protein sequence ID" value="KAJ1372565.1"/>
    <property type="molecule type" value="Genomic_DNA"/>
</dbReference>
<comment type="caution">
    <text evidence="2">The sequence shown here is derived from an EMBL/GenBank/DDBJ whole genome shotgun (WGS) entry which is preliminary data.</text>
</comment>
<evidence type="ECO:0000313" key="2">
    <source>
        <dbReference type="EMBL" id="KAJ1372565.1"/>
    </source>
</evidence>
<accession>A0AAD5RA77</accession>
<keyword evidence="3" id="KW-1185">Reference proteome</keyword>
<dbReference type="Proteomes" id="UP001196413">
    <property type="component" value="Unassembled WGS sequence"/>
</dbReference>
<dbReference type="AlphaFoldDB" id="A0AAD5RA77"/>
<evidence type="ECO:0000313" key="3">
    <source>
        <dbReference type="Proteomes" id="UP001196413"/>
    </source>
</evidence>
<feature type="region of interest" description="Disordered" evidence="1">
    <location>
        <begin position="1"/>
        <end position="31"/>
    </location>
</feature>
<reference evidence="2" key="1">
    <citation type="submission" date="2021-06" db="EMBL/GenBank/DDBJ databases">
        <title>Parelaphostrongylus tenuis whole genome reference sequence.</title>
        <authorList>
            <person name="Garwood T.J."/>
            <person name="Larsen P.A."/>
            <person name="Fountain-Jones N.M."/>
            <person name="Garbe J.R."/>
            <person name="Macchietto M.G."/>
            <person name="Kania S.A."/>
            <person name="Gerhold R.W."/>
            <person name="Richards J.E."/>
            <person name="Wolf T.M."/>
        </authorList>
    </citation>
    <scope>NUCLEOTIDE SEQUENCE</scope>
    <source>
        <strain evidence="2">MNPRO001-30</strain>
        <tissue evidence="2">Meninges</tissue>
    </source>
</reference>
<organism evidence="2 3">
    <name type="scientific">Parelaphostrongylus tenuis</name>
    <name type="common">Meningeal worm</name>
    <dbReference type="NCBI Taxonomy" id="148309"/>
    <lineage>
        <taxon>Eukaryota</taxon>
        <taxon>Metazoa</taxon>
        <taxon>Ecdysozoa</taxon>
        <taxon>Nematoda</taxon>
        <taxon>Chromadorea</taxon>
        <taxon>Rhabditida</taxon>
        <taxon>Rhabditina</taxon>
        <taxon>Rhabditomorpha</taxon>
        <taxon>Strongyloidea</taxon>
        <taxon>Metastrongylidae</taxon>
        <taxon>Parelaphostrongylus</taxon>
    </lineage>
</organism>
<proteinExistence type="predicted"/>
<sequence length="87" mass="9715">MVGAVLFPRDGRAVDDDDNKQSSSTRSSPPAVIVSRWPFRSRHSLDRSLPPLFWTTNDSHRKSNLGAVLSRKTEGNPSLHACCSHWN</sequence>
<protein>
    <submittedName>
        <fullName evidence="2">Uncharacterized protein</fullName>
    </submittedName>
</protein>
<gene>
    <name evidence="2" type="ORF">KIN20_034752</name>
</gene>
<name>A0AAD5RA77_PARTN</name>
<evidence type="ECO:0000256" key="1">
    <source>
        <dbReference type="SAM" id="MobiDB-lite"/>
    </source>
</evidence>